<evidence type="ECO:0000313" key="2">
    <source>
        <dbReference type="EMBL" id="AXI79417.1"/>
    </source>
</evidence>
<dbReference type="PANTHER" id="PTHR43317">
    <property type="entry name" value="THERMOSPERMINE SYNTHASE ACAULIS5"/>
    <property type="match status" value="1"/>
</dbReference>
<dbReference type="AlphaFoldDB" id="A0A345T0B2"/>
<evidence type="ECO:0000313" key="3">
    <source>
        <dbReference type="Proteomes" id="UP000249340"/>
    </source>
</evidence>
<dbReference type="OrthoDB" id="9793351at2"/>
<dbReference type="InterPro" id="IPR029063">
    <property type="entry name" value="SAM-dependent_MTases_sf"/>
</dbReference>
<dbReference type="Proteomes" id="UP000249340">
    <property type="component" value="Chromosome"/>
</dbReference>
<sequence length="239" mass="25835">MTSATPPTAADFFTRTAERAPRVLDRRDGPYGEIVLRQRGADPEAVFEIIANGCFLMDTSDGRSERLLIRAALDAAAVPRPSVLVGGLGAGFSLAEAAADPAVSRITVLEREEAVVRWHSGPLARFSAGALDDPRTQVVTADLLDHLRGTRDRWDVVCLDIDNGPEWTVTDANGGLYGFAGLTVLQRALAPTGVLAVWSAAPASDFEERLRARFQRVRRLDVEVKRGAPDVVYLASQVQ</sequence>
<keyword evidence="3" id="KW-1185">Reference proteome</keyword>
<dbReference type="Gene3D" id="3.40.50.150">
    <property type="entry name" value="Vaccinia Virus protein VP39"/>
    <property type="match status" value="1"/>
</dbReference>
<accession>A0A345T0B2</accession>
<reference evidence="3" key="1">
    <citation type="submission" date="2018-07" db="EMBL/GenBank/DDBJ databases">
        <title>Streptacidiphilus bronchialis DSM 106435 chromosome.</title>
        <authorList>
            <person name="Batra D."/>
            <person name="Gulvik C.A."/>
        </authorList>
    </citation>
    <scope>NUCLEOTIDE SEQUENCE [LARGE SCALE GENOMIC DNA]</scope>
    <source>
        <strain evidence="3">DSM 106435</strain>
    </source>
</reference>
<dbReference type="PANTHER" id="PTHR43317:SF3">
    <property type="entry name" value="BLR2883 PROTEIN"/>
    <property type="match status" value="1"/>
</dbReference>
<dbReference type="RefSeq" id="WP_111493347.1">
    <property type="nucleotide sequence ID" value="NZ_CP031264.1"/>
</dbReference>
<organism evidence="2 3">
    <name type="scientific">Peterkaempfera bronchialis</name>
    <dbReference type="NCBI Taxonomy" id="2126346"/>
    <lineage>
        <taxon>Bacteria</taxon>
        <taxon>Bacillati</taxon>
        <taxon>Actinomycetota</taxon>
        <taxon>Actinomycetes</taxon>
        <taxon>Kitasatosporales</taxon>
        <taxon>Streptomycetaceae</taxon>
        <taxon>Peterkaempfera</taxon>
    </lineage>
</organism>
<gene>
    <name evidence="2" type="ORF">C7M71_020400</name>
</gene>
<name>A0A345T0B2_9ACTN</name>
<dbReference type="EMBL" id="CP031264">
    <property type="protein sequence ID" value="AXI79417.1"/>
    <property type="molecule type" value="Genomic_DNA"/>
</dbReference>
<proteinExistence type="predicted"/>
<dbReference type="GO" id="GO:0006596">
    <property type="term" value="P:polyamine biosynthetic process"/>
    <property type="evidence" value="ECO:0007669"/>
    <property type="project" value="UniProtKB-KW"/>
</dbReference>
<dbReference type="SUPFAM" id="SSF53335">
    <property type="entry name" value="S-adenosyl-L-methionine-dependent methyltransferases"/>
    <property type="match status" value="1"/>
</dbReference>
<evidence type="ECO:0000256" key="1">
    <source>
        <dbReference type="ARBA" id="ARBA00023115"/>
    </source>
</evidence>
<protein>
    <submittedName>
        <fullName evidence="2">Spermidine synthase</fullName>
    </submittedName>
</protein>
<dbReference type="Pfam" id="PF01564">
    <property type="entry name" value="Spermine_synth"/>
    <property type="match status" value="1"/>
</dbReference>
<keyword evidence="1" id="KW-0620">Polyamine biosynthesis</keyword>
<dbReference type="KEGG" id="stri:C7M71_020400"/>